<organism evidence="1">
    <name type="scientific">Cacopsylla melanoneura</name>
    <dbReference type="NCBI Taxonomy" id="428564"/>
    <lineage>
        <taxon>Eukaryota</taxon>
        <taxon>Metazoa</taxon>
        <taxon>Ecdysozoa</taxon>
        <taxon>Arthropoda</taxon>
        <taxon>Hexapoda</taxon>
        <taxon>Insecta</taxon>
        <taxon>Pterygota</taxon>
        <taxon>Neoptera</taxon>
        <taxon>Paraneoptera</taxon>
        <taxon>Hemiptera</taxon>
        <taxon>Sternorrhyncha</taxon>
        <taxon>Psylloidea</taxon>
        <taxon>Psyllidae</taxon>
        <taxon>Psyllinae</taxon>
        <taxon>Cacopsylla</taxon>
    </lineage>
</organism>
<sequence>MYLQLSKHIIQLMKSRRMNWAGLLARMNNADIPKLVFNNNVDGYRTRGRPKTRWSDNVQSDAEYCGRSRNQSIRDMVRNSTKPNLLETSCGAGIWSSRP</sequence>
<reference evidence="1" key="1">
    <citation type="submission" date="2021-05" db="EMBL/GenBank/DDBJ databases">
        <authorList>
            <person name="Alioto T."/>
            <person name="Alioto T."/>
            <person name="Gomez Garrido J."/>
        </authorList>
    </citation>
    <scope>NUCLEOTIDE SEQUENCE</scope>
</reference>
<dbReference type="EMBL" id="HBUF01250857">
    <property type="protein sequence ID" value="CAG6680034.1"/>
    <property type="molecule type" value="Transcribed_RNA"/>
</dbReference>
<evidence type="ECO:0000313" key="1">
    <source>
        <dbReference type="EMBL" id="CAG6680034.1"/>
    </source>
</evidence>
<proteinExistence type="predicted"/>
<name>A0A8D8T1Z7_9HEMI</name>
<accession>A0A8D8T1Z7</accession>
<dbReference type="AlphaFoldDB" id="A0A8D8T1Z7"/>
<protein>
    <submittedName>
        <fullName evidence="1">Uncharacterized protein</fullName>
    </submittedName>
</protein>